<dbReference type="AlphaFoldDB" id="A0A0W0STG0"/>
<comment type="caution">
    <text evidence="1">The sequence shown here is derived from an EMBL/GenBank/DDBJ whole genome shotgun (WGS) entry which is preliminary data.</text>
</comment>
<name>A0A0W0STG0_9GAMM</name>
<organism evidence="1 2">
    <name type="scientific">Legionella brunensis</name>
    <dbReference type="NCBI Taxonomy" id="29422"/>
    <lineage>
        <taxon>Bacteria</taxon>
        <taxon>Pseudomonadati</taxon>
        <taxon>Pseudomonadota</taxon>
        <taxon>Gammaproteobacteria</taxon>
        <taxon>Legionellales</taxon>
        <taxon>Legionellaceae</taxon>
        <taxon>Legionella</taxon>
    </lineage>
</organism>
<evidence type="ECO:0000313" key="1">
    <source>
        <dbReference type="EMBL" id="KTC86521.1"/>
    </source>
</evidence>
<dbReference type="EMBL" id="LNXV01000004">
    <property type="protein sequence ID" value="KTC86521.1"/>
    <property type="molecule type" value="Genomic_DNA"/>
</dbReference>
<dbReference type="PATRIC" id="fig|29422.6.peg.482"/>
<reference evidence="1 2" key="1">
    <citation type="submission" date="2015-11" db="EMBL/GenBank/DDBJ databases">
        <title>Genomic analysis of 38 Legionella species identifies large and diverse effector repertoires.</title>
        <authorList>
            <person name="Burstein D."/>
            <person name="Amaro F."/>
            <person name="Zusman T."/>
            <person name="Lifshitz Z."/>
            <person name="Cohen O."/>
            <person name="Gilbert J.A."/>
            <person name="Pupko T."/>
            <person name="Shuman H.A."/>
            <person name="Segal G."/>
        </authorList>
    </citation>
    <scope>NUCLEOTIDE SEQUENCE [LARGE SCALE GENOMIC DNA]</scope>
    <source>
        <strain evidence="1 2">ATCC 43878</strain>
    </source>
</reference>
<dbReference type="RefSeq" id="WP_058440569.1">
    <property type="nucleotide sequence ID" value="NZ_CAAAHU010000015.1"/>
</dbReference>
<evidence type="ECO:0000313" key="2">
    <source>
        <dbReference type="Proteomes" id="UP000054742"/>
    </source>
</evidence>
<gene>
    <name evidence="1" type="ORF">Lbru_0462</name>
</gene>
<accession>A0A0W0STG0</accession>
<protein>
    <submittedName>
        <fullName evidence="1">Uncharacterized protein</fullName>
    </submittedName>
</protein>
<proteinExistence type="predicted"/>
<dbReference type="OrthoDB" id="9151203at2"/>
<keyword evidence="2" id="KW-1185">Reference proteome</keyword>
<sequence>MPLKDAINNADKVLVVGYSPTGGGHTGRTFSIIEQALKDGHLHTNDAVIFHCPPKWENIDRPELNRITNILQEKGIQVVFSVADKSVYGYLKKDGSSDDAKILDRFAHYPERSKNQNSDIIECGALWPSSQTENQSNLLPTQFIYSEVMPDLTISAKHLMQSLSKELQNKNDKIYVLTDMDPYLQKAAIEVGVPPQHCLDQQNHAILLHDEKNFLGSYALLAKVLSASGGKISHMELGDKNTLSTVEDLMSKLGISKDTSKEQAKKLVIDVLHCNGARIDLKKEYSSTKAGVMWPENLKPQDVKQVVYIYAHASTPAIGEHIRKKIESNDPNYTNKVFLFCGQGAIQGKNYNAMHMAYIAEADGITTAGAGTTGEFTYLHTKANDNSRLLVLPIHGHNEQKANAQFIANKFEQNVLYEEKKDVLALVDQLVNLPLIPEPSPDKSKMDVFFKAITDKETYSKQASEILFENVQHTQSETLNEAEKAMRKDPGLRVNRRYIKAVFQLLSQIEEKDVKFPVKIQIKQDSPPKVFRNIDEIVEFFQKDEELMKTLETRSNLEETKAPEFVLRDKVVTFFQKCPTLSSEEKYKEAEALKEEFGSDMTTGF</sequence>
<dbReference type="Proteomes" id="UP000054742">
    <property type="component" value="Unassembled WGS sequence"/>
</dbReference>